<evidence type="ECO:0000313" key="2">
    <source>
        <dbReference type="Proteomes" id="UP000828739"/>
    </source>
</evidence>
<sequence>MFLLLLSFSACLCEYEVRTSLMFELTNYLSGILLPHYLAIFPRGLSCGCMLPVSWSVGLLPVELVL</sequence>
<accession>A0ABX9AH17</accession>
<dbReference type="EMBL" id="MZ234028">
    <property type="protein sequence ID" value="QZI80647.1"/>
    <property type="molecule type" value="Genomic_DNA"/>
</dbReference>
<keyword evidence="2" id="KW-1185">Reference proteome</keyword>
<reference evidence="1 2" key="1">
    <citation type="submission" date="2021-05" db="EMBL/GenBank/DDBJ databases">
        <title>Naturally bred epsilon2 phages have an improved host range and effectivity in uropathogenic E. coli over their ancestor phages.</title>
        <authorList>
            <person name="Saez D."/>
            <person name="Loose M."/>
            <person name="Mutti M."/>
            <person name="Visram Z."/>
            <person name="Hitzenhammer E."/>
            <person name="Dippel D."/>
            <person name="Tisakova L."/>
            <person name="Schertler S."/>
            <person name="Wittmann J."/>
            <person name="Corsini L."/>
            <person name="Wagenlehner F."/>
        </authorList>
    </citation>
    <scope>NUCLEOTIDE SEQUENCE [LARGE SCALE GENOMIC DNA]</scope>
</reference>
<name>A0ABX9AH17_9CAUD</name>
<dbReference type="Proteomes" id="UP000828739">
    <property type="component" value="Segment"/>
</dbReference>
<gene>
    <name evidence="1" type="ORF">CHD5UKE1_151</name>
</gene>
<organism evidence="1 2">
    <name type="scientific">Escherichia phage vB_EcoP-CHD5UKE1</name>
    <dbReference type="NCBI Taxonomy" id="2865805"/>
    <lineage>
        <taxon>Viruses</taxon>
        <taxon>Duplodnaviria</taxon>
        <taxon>Heunggongvirae</taxon>
        <taxon>Uroviricota</taxon>
        <taxon>Caudoviricetes</taxon>
        <taxon>Mktvariviridae</taxon>
        <taxon>Gordonclarkvirinae</taxon>
        <taxon>Kuravirus</taxon>
        <taxon>Kuravirus CHD5UKE1</taxon>
        <taxon>Kuravirus SU10</taxon>
    </lineage>
</organism>
<protein>
    <submittedName>
        <fullName evidence="1">Uncharacterized protein</fullName>
    </submittedName>
</protein>
<evidence type="ECO:0000313" key="1">
    <source>
        <dbReference type="EMBL" id="QZI80647.1"/>
    </source>
</evidence>
<proteinExistence type="predicted"/>